<sequence>MNSMSIRHVLAIACLLLMSNIIVVTAYSQEKIPMKSDSLKSKVKGGIKRELAGMKGNVRLPETDTLLPLKEWKNMKGEFNGLLNEPKVIQQQLLSKVALFDDAKFVKPGKVNASVEYTFLQDTSGMELGSLKSLGSVYSYDLSTGLALFELPVNFSFRGMNGVYTSDYTSFNKLLKFNFDHKKYMQTIQSKVADKLDPDALTALTMNRINAIKSNYEKSLRSEIETLQNEYAQKYKSTVKLPDGVTDLSKNDLSVLKSRLMTEANPTIGAMADSAMVGNEAYEKKREVLEKIYQKIAAGKEKFENNKLIKQLKANLPFTRDSYKTFLKQPANLEKVVDEHMELSTVQRLFMNMTKLDMGQNALKEGDFSLQNVINTGVNTEFKNKKASVGVIYGRNNNLNNWLQSGLTSGVANEYSSMAGFKLGSGTGSAVQQYIAVNFFDFKDFSQLGAGDNPLQSKYMAVPQRRDATISFHSDFEVAPKHKVILDVSRSFGSYTNNMSADSQVYKANPYNNLVGDAGKANYAAMVDYKGEILNSDVSVFVKKVGLGYNNPGNILLRAGETKLGFGVSRKVNKQLTVRYNIDYSKRDFDPAKIYTNKALNNKLQLSYRINRNNRVALTWQHTGYRSKLFVDGASRGSNSRLQADGSYSVRAWGKKITNNVTISHQQMNVPMLLGENYKSSSMLLMHASSIAINKNPLMLTLLLNRSNNKDYLFNTSMFSSEVSYIYPVTATVRLGNSVGYYDNTGWNKQLGVKQQVSAILIQKLNIDIDFTYKKAVATIRPELANQLFVSAGMHLNF</sequence>
<reference evidence="1 2" key="1">
    <citation type="submission" date="2016-03" db="EMBL/GenBank/DDBJ databases">
        <title>Niastella vici sp. nov., isolated from farmland soil.</title>
        <authorList>
            <person name="Chen L."/>
            <person name="Wang D."/>
            <person name="Yang S."/>
            <person name="Wang G."/>
        </authorList>
    </citation>
    <scope>NUCLEOTIDE SEQUENCE [LARGE SCALE GENOMIC DNA]</scope>
    <source>
        <strain evidence="1 2">DJ57</strain>
    </source>
</reference>
<accession>A0A1V9FY24</accession>
<dbReference type="Proteomes" id="UP000192796">
    <property type="component" value="Unassembled WGS sequence"/>
</dbReference>
<dbReference type="AlphaFoldDB" id="A0A1V9FY24"/>
<proteinExistence type="predicted"/>
<dbReference type="RefSeq" id="WP_143774148.1">
    <property type="nucleotide sequence ID" value="NZ_LVYD01000046.1"/>
</dbReference>
<evidence type="ECO:0000313" key="2">
    <source>
        <dbReference type="Proteomes" id="UP000192796"/>
    </source>
</evidence>
<comment type="caution">
    <text evidence="1">The sequence shown here is derived from an EMBL/GenBank/DDBJ whole genome shotgun (WGS) entry which is preliminary data.</text>
</comment>
<gene>
    <name evidence="1" type="ORF">A3860_25420</name>
</gene>
<dbReference type="STRING" id="1703345.A3860_25420"/>
<name>A0A1V9FY24_9BACT</name>
<dbReference type="EMBL" id="LVYD01000046">
    <property type="protein sequence ID" value="OQP63232.1"/>
    <property type="molecule type" value="Genomic_DNA"/>
</dbReference>
<evidence type="ECO:0000313" key="1">
    <source>
        <dbReference type="EMBL" id="OQP63232.1"/>
    </source>
</evidence>
<keyword evidence="2" id="KW-1185">Reference proteome</keyword>
<dbReference type="OrthoDB" id="607843at2"/>
<protein>
    <submittedName>
        <fullName evidence="1">Uncharacterized protein</fullName>
    </submittedName>
</protein>
<organism evidence="1 2">
    <name type="scientific">Niastella vici</name>
    <dbReference type="NCBI Taxonomy" id="1703345"/>
    <lineage>
        <taxon>Bacteria</taxon>
        <taxon>Pseudomonadati</taxon>
        <taxon>Bacteroidota</taxon>
        <taxon>Chitinophagia</taxon>
        <taxon>Chitinophagales</taxon>
        <taxon>Chitinophagaceae</taxon>
        <taxon>Niastella</taxon>
    </lineage>
</organism>